<accession>A0A4R1KDH9</accession>
<comment type="caution">
    <text evidence="1">The sequence shown here is derived from an EMBL/GenBank/DDBJ whole genome shotgun (WGS) entry which is preliminary data.</text>
</comment>
<gene>
    <name evidence="1" type="ORF">C8D98_0630</name>
</gene>
<proteinExistence type="predicted"/>
<protein>
    <submittedName>
        <fullName evidence="1">Nucleotidyltransferase AbiEii toxin of type IV toxin-antitoxin system</fullName>
    </submittedName>
</protein>
<dbReference type="RefSeq" id="WP_132871936.1">
    <property type="nucleotide sequence ID" value="NZ_SMGG01000003.1"/>
</dbReference>
<dbReference type="GO" id="GO:0016740">
    <property type="term" value="F:transferase activity"/>
    <property type="evidence" value="ECO:0007669"/>
    <property type="project" value="UniProtKB-KW"/>
</dbReference>
<dbReference type="OrthoDB" id="9013441at2"/>
<evidence type="ECO:0000313" key="2">
    <source>
        <dbReference type="Proteomes" id="UP000294614"/>
    </source>
</evidence>
<keyword evidence="2" id="KW-1185">Reference proteome</keyword>
<evidence type="ECO:0000313" key="1">
    <source>
        <dbReference type="EMBL" id="TCK62120.1"/>
    </source>
</evidence>
<dbReference type="InterPro" id="IPR014942">
    <property type="entry name" value="AbiEii"/>
</dbReference>
<dbReference type="AlphaFoldDB" id="A0A4R1KDH9"/>
<dbReference type="Proteomes" id="UP000294614">
    <property type="component" value="Unassembled WGS sequence"/>
</dbReference>
<dbReference type="EMBL" id="SMGG01000003">
    <property type="protein sequence ID" value="TCK62120.1"/>
    <property type="molecule type" value="Genomic_DNA"/>
</dbReference>
<keyword evidence="1" id="KW-0808">Transferase</keyword>
<reference evidence="1 2" key="1">
    <citation type="submission" date="2019-03" db="EMBL/GenBank/DDBJ databases">
        <title>Genomic Encyclopedia of Type Strains, Phase IV (KMG-IV): sequencing the most valuable type-strain genomes for metagenomic binning, comparative biology and taxonomic classification.</title>
        <authorList>
            <person name="Goeker M."/>
        </authorList>
    </citation>
    <scope>NUCLEOTIDE SEQUENCE [LARGE SCALE GENOMIC DNA]</scope>
    <source>
        <strain evidence="1 2">DSM 24984</strain>
    </source>
</reference>
<organism evidence="1 2">
    <name type="scientific">Seleniivibrio woodruffii</name>
    <dbReference type="NCBI Taxonomy" id="1078050"/>
    <lineage>
        <taxon>Bacteria</taxon>
        <taxon>Pseudomonadati</taxon>
        <taxon>Deferribacterota</taxon>
        <taxon>Deferribacteres</taxon>
        <taxon>Deferribacterales</taxon>
        <taxon>Geovibrionaceae</taxon>
        <taxon>Seleniivibrio</taxon>
    </lineage>
</organism>
<sequence>MKNLENIDFIRANYDLQIKALNQFMTDAYPFLPNRDNSLIRFGGGTALAVYYFRHRLSFDIDLFVTDCQVMSYLSPKHWLENTSLFNKDTYRDMSDHIRVLYLNGNIKIDILISENNTGDFFKDDSMLVFNDTVYVESAENIISKKIVYRKEDNFARDIIDLAVYLEKNPEGLELLLGKELICQDDLVVLCSSLQQLDRVEYAEEVEIVSPFAEFRSTAHQAPEIILESCRHFIK</sequence>
<name>A0A4R1KDH9_9BACT</name>
<dbReference type="Pfam" id="PF08843">
    <property type="entry name" value="AbiEii"/>
    <property type="match status" value="1"/>
</dbReference>